<keyword evidence="6" id="KW-1185">Reference proteome</keyword>
<evidence type="ECO:0000256" key="1">
    <source>
        <dbReference type="ARBA" id="ARBA00004141"/>
    </source>
</evidence>
<comment type="subcellular location">
    <subcellularLocation>
        <location evidence="1">Membrane</location>
        <topology evidence="1">Multi-pass membrane protein</topology>
    </subcellularLocation>
</comment>
<keyword evidence="3 5" id="KW-1133">Transmembrane helix</keyword>
<accession>A0ABM4CXP0</accession>
<sequence length="155" mass="17185">MPNAVSVYQNRVRIGSVFIGIVTFLCIITSTSVPVWKITKTFFVPETSGLWQFCNKLSKGCTSFENVEGFMKACQAFGVIATLLSFLTVLVVWCQWFSSKVNTVAILYVSSGVCMAVSLSIYASKYKDIEYGWAFIVGWCGVACSFIGFFIKLLL</sequence>
<feature type="transmembrane region" description="Helical" evidence="5">
    <location>
        <begin position="76"/>
        <end position="98"/>
    </location>
</feature>
<dbReference type="PANTHER" id="PTHR10671:SF108">
    <property type="entry name" value="CLAUDIN FAMILY PROTEIN-RELATED"/>
    <property type="match status" value="1"/>
</dbReference>
<dbReference type="InterPro" id="IPR004031">
    <property type="entry name" value="PMP22/EMP/MP20/Claudin"/>
</dbReference>
<evidence type="ECO:0000313" key="6">
    <source>
        <dbReference type="Proteomes" id="UP001652625"/>
    </source>
</evidence>
<dbReference type="Gene3D" id="1.20.140.150">
    <property type="match status" value="1"/>
</dbReference>
<name>A0ABM4CXP0_HYDVU</name>
<organism evidence="6 7">
    <name type="scientific">Hydra vulgaris</name>
    <name type="common">Hydra</name>
    <name type="synonym">Hydra attenuata</name>
    <dbReference type="NCBI Taxonomy" id="6087"/>
    <lineage>
        <taxon>Eukaryota</taxon>
        <taxon>Metazoa</taxon>
        <taxon>Cnidaria</taxon>
        <taxon>Hydrozoa</taxon>
        <taxon>Hydroidolina</taxon>
        <taxon>Anthoathecata</taxon>
        <taxon>Aplanulata</taxon>
        <taxon>Hydridae</taxon>
        <taxon>Hydra</taxon>
    </lineage>
</organism>
<protein>
    <submittedName>
        <fullName evidence="7">Epithelial membrane protein 2 isoform X2</fullName>
    </submittedName>
</protein>
<dbReference type="InterPro" id="IPR050579">
    <property type="entry name" value="PMP-22/EMP/MP20-like"/>
</dbReference>
<feature type="transmembrane region" description="Helical" evidence="5">
    <location>
        <begin position="12"/>
        <end position="36"/>
    </location>
</feature>
<feature type="transmembrane region" description="Helical" evidence="5">
    <location>
        <begin position="104"/>
        <end position="124"/>
    </location>
</feature>
<feature type="transmembrane region" description="Helical" evidence="5">
    <location>
        <begin position="131"/>
        <end position="151"/>
    </location>
</feature>
<keyword evidence="2 5" id="KW-0812">Transmembrane</keyword>
<evidence type="ECO:0000313" key="7">
    <source>
        <dbReference type="RefSeq" id="XP_065666720.1"/>
    </source>
</evidence>
<dbReference type="RefSeq" id="XP_065666720.1">
    <property type="nucleotide sequence ID" value="XM_065810648.1"/>
</dbReference>
<evidence type="ECO:0000256" key="3">
    <source>
        <dbReference type="ARBA" id="ARBA00022989"/>
    </source>
</evidence>
<dbReference type="PANTHER" id="PTHR10671">
    <property type="entry name" value="EPITHELIAL MEMBRANE PROTEIN-RELATED"/>
    <property type="match status" value="1"/>
</dbReference>
<evidence type="ECO:0000256" key="5">
    <source>
        <dbReference type="SAM" id="Phobius"/>
    </source>
</evidence>
<dbReference type="Proteomes" id="UP001652625">
    <property type="component" value="Chromosome 11"/>
</dbReference>
<reference evidence="7" key="1">
    <citation type="submission" date="2025-08" db="UniProtKB">
        <authorList>
            <consortium name="RefSeq"/>
        </authorList>
    </citation>
    <scope>IDENTIFICATION</scope>
</reference>
<proteinExistence type="predicted"/>
<evidence type="ECO:0000256" key="2">
    <source>
        <dbReference type="ARBA" id="ARBA00022692"/>
    </source>
</evidence>
<gene>
    <name evidence="7" type="primary">LOC101234713</name>
</gene>
<dbReference type="Pfam" id="PF00822">
    <property type="entry name" value="PMP22_Claudin"/>
    <property type="match status" value="1"/>
</dbReference>
<evidence type="ECO:0000256" key="4">
    <source>
        <dbReference type="ARBA" id="ARBA00023136"/>
    </source>
</evidence>
<dbReference type="GeneID" id="101234713"/>
<keyword evidence="4 5" id="KW-0472">Membrane</keyword>